<feature type="transmembrane region" description="Helical" evidence="1">
    <location>
        <begin position="24"/>
        <end position="51"/>
    </location>
</feature>
<dbReference type="RefSeq" id="WP_216124837.1">
    <property type="nucleotide sequence ID" value="NZ_CP086239.1"/>
</dbReference>
<sequence>MENIFKHIPGFRTNTKWKKIVASIYYLSCIISLFSGISAFLIITSLPFILFGLVDLIKYRNKAVILTLIGSILIFSIGMKLDNTYPTSTSTNTTVAASKKAAVDKILPVKHVKTATEITADAKAKKISDARIASIAKAKQAAKIAQDNKIVADARIAANVKAKQVAQENKIAADAKSAETAKAAQVQQVAQSQSNTATQQSASENNSQMVYITKTGKKYHSAGCRYLRRSEISIKKSEAINEGYTACSVCNP</sequence>
<accession>A0AA47EF61</accession>
<reference evidence="2" key="1">
    <citation type="submission" date="2021-11" db="EMBL/GenBank/DDBJ databases">
        <title>Clostridia strains as spoilage organisms.</title>
        <authorList>
            <person name="Wambui J."/>
            <person name="Stevens M.J.A."/>
            <person name="Stephan R."/>
        </authorList>
    </citation>
    <scope>NUCLEOTIDE SEQUENCE</scope>
    <source>
        <strain evidence="2">CF009</strain>
    </source>
</reference>
<evidence type="ECO:0008006" key="4">
    <source>
        <dbReference type="Google" id="ProtNLM"/>
    </source>
</evidence>
<evidence type="ECO:0000313" key="2">
    <source>
        <dbReference type="EMBL" id="WAG58950.1"/>
    </source>
</evidence>
<evidence type="ECO:0000256" key="1">
    <source>
        <dbReference type="SAM" id="Phobius"/>
    </source>
</evidence>
<organism evidence="2 3">
    <name type="scientific">Clostridium estertheticum</name>
    <dbReference type="NCBI Taxonomy" id="238834"/>
    <lineage>
        <taxon>Bacteria</taxon>
        <taxon>Bacillati</taxon>
        <taxon>Bacillota</taxon>
        <taxon>Clostridia</taxon>
        <taxon>Eubacteriales</taxon>
        <taxon>Clostridiaceae</taxon>
        <taxon>Clostridium</taxon>
    </lineage>
</organism>
<keyword evidence="1" id="KW-1133">Transmembrane helix</keyword>
<dbReference type="EMBL" id="CP086239">
    <property type="protein sequence ID" value="WAG58950.1"/>
    <property type="molecule type" value="Genomic_DNA"/>
</dbReference>
<evidence type="ECO:0000313" key="3">
    <source>
        <dbReference type="Proteomes" id="UP001164733"/>
    </source>
</evidence>
<keyword evidence="1" id="KW-0812">Transmembrane</keyword>
<name>A0AA47EF61_9CLOT</name>
<feature type="transmembrane region" description="Helical" evidence="1">
    <location>
        <begin position="63"/>
        <end position="81"/>
    </location>
</feature>
<dbReference type="AlphaFoldDB" id="A0AA47EF61"/>
<protein>
    <recommendedName>
        <fullName evidence="4">Ada DNA repair metal-binding domain-containing protein</fullName>
    </recommendedName>
</protein>
<proteinExistence type="predicted"/>
<gene>
    <name evidence="2" type="ORF">LL038_15015</name>
</gene>
<dbReference type="Proteomes" id="UP001164733">
    <property type="component" value="Chromosome"/>
</dbReference>
<keyword evidence="1" id="KW-0472">Membrane</keyword>